<dbReference type="GeneID" id="81599371"/>
<evidence type="ECO:0008006" key="7">
    <source>
        <dbReference type="Google" id="ProtNLM"/>
    </source>
</evidence>
<dbReference type="Gene3D" id="3.40.50.150">
    <property type="entry name" value="Vaccinia Virus protein VP39"/>
    <property type="match status" value="1"/>
</dbReference>
<name>A0AAD6CAI0_9EURO</name>
<dbReference type="InterPro" id="IPR029063">
    <property type="entry name" value="SAM-dependent_MTases_sf"/>
</dbReference>
<proteinExistence type="inferred from homology"/>
<dbReference type="AlphaFoldDB" id="A0AAD6CAI0"/>
<comment type="pathway">
    <text evidence="1">Secondary metabolite biosynthesis.</text>
</comment>
<reference evidence="5" key="2">
    <citation type="journal article" date="2023" name="IMA Fungus">
        <title>Comparative genomic study of the Penicillium genus elucidates a diverse pangenome and 15 lateral gene transfer events.</title>
        <authorList>
            <person name="Petersen C."/>
            <person name="Sorensen T."/>
            <person name="Nielsen M.R."/>
            <person name="Sondergaard T.E."/>
            <person name="Sorensen J.L."/>
            <person name="Fitzpatrick D.A."/>
            <person name="Frisvad J.C."/>
            <person name="Nielsen K.L."/>
        </authorList>
    </citation>
    <scope>NUCLEOTIDE SEQUENCE</scope>
    <source>
        <strain evidence="5">IBT 16125</strain>
    </source>
</reference>
<reference evidence="5" key="1">
    <citation type="submission" date="2022-12" db="EMBL/GenBank/DDBJ databases">
        <authorList>
            <person name="Petersen C."/>
        </authorList>
    </citation>
    <scope>NUCLEOTIDE SEQUENCE</scope>
    <source>
        <strain evidence="5">IBT 16125</strain>
    </source>
</reference>
<evidence type="ECO:0000313" key="6">
    <source>
        <dbReference type="Proteomes" id="UP001213681"/>
    </source>
</evidence>
<evidence type="ECO:0000256" key="2">
    <source>
        <dbReference type="ARBA" id="ARBA00022679"/>
    </source>
</evidence>
<accession>A0AAD6CAI0</accession>
<dbReference type="Proteomes" id="UP001213681">
    <property type="component" value="Unassembled WGS sequence"/>
</dbReference>
<dbReference type="RefSeq" id="XP_056767746.1">
    <property type="nucleotide sequence ID" value="XM_056909128.1"/>
</dbReference>
<sequence length="298" mass="33589">MSTTTTTTTPGWYQTNVKSIDPEAQSLLEKYGGLQPDEVLPHVLALRDEAFKIFPYPCIGQMRFISCHLSRLPFYPRVLARLRSQSARAFLDAGCCVGQELRHLVNCANIPAQNLYGFDLEPGFFDLGYKLFRDDTTKFPATLLAADLGIDEADWEASPIVEIMGGKIDVVWAGSLLHFWDYEGQVQSVLRLIGLCRDEEGIILCGRQMGSVLAGEYELTGLLEKKHYRHNVESLKGLWFDIQRRTGQKWEVEGALEFGETTTKMQGMSFVDSNARIIWWCATRLSSGRKGFAGKENF</sequence>
<keyword evidence="2" id="KW-0808">Transferase</keyword>
<organism evidence="5 6">
    <name type="scientific">Penicillium daleae</name>
    <dbReference type="NCBI Taxonomy" id="63821"/>
    <lineage>
        <taxon>Eukaryota</taxon>
        <taxon>Fungi</taxon>
        <taxon>Dikarya</taxon>
        <taxon>Ascomycota</taxon>
        <taxon>Pezizomycotina</taxon>
        <taxon>Eurotiomycetes</taxon>
        <taxon>Eurotiomycetidae</taxon>
        <taxon>Eurotiales</taxon>
        <taxon>Aspergillaceae</taxon>
        <taxon>Penicillium</taxon>
    </lineage>
</organism>
<gene>
    <name evidence="5" type="ORF">N7458_005746</name>
</gene>
<evidence type="ECO:0000256" key="4">
    <source>
        <dbReference type="ARBA" id="ARBA00038314"/>
    </source>
</evidence>
<evidence type="ECO:0000256" key="1">
    <source>
        <dbReference type="ARBA" id="ARBA00005179"/>
    </source>
</evidence>
<dbReference type="EMBL" id="JAPVEA010000005">
    <property type="protein sequence ID" value="KAJ5454790.1"/>
    <property type="molecule type" value="Genomic_DNA"/>
</dbReference>
<keyword evidence="3" id="KW-0949">S-adenosyl-L-methionine</keyword>
<dbReference type="PANTHER" id="PTHR35897">
    <property type="entry name" value="METHYLTRANSFERASE AUSD"/>
    <property type="match status" value="1"/>
</dbReference>
<dbReference type="InterPro" id="IPR051654">
    <property type="entry name" value="Meroterpenoid_MTases"/>
</dbReference>
<dbReference type="SUPFAM" id="SSF53335">
    <property type="entry name" value="S-adenosyl-L-methionine-dependent methyltransferases"/>
    <property type="match status" value="1"/>
</dbReference>
<dbReference type="GO" id="GO:0016740">
    <property type="term" value="F:transferase activity"/>
    <property type="evidence" value="ECO:0007669"/>
    <property type="project" value="UniProtKB-KW"/>
</dbReference>
<comment type="similarity">
    <text evidence="4">Belongs to the class I-like SAM-binding methyltransferase superfamily.</text>
</comment>
<evidence type="ECO:0000313" key="5">
    <source>
        <dbReference type="EMBL" id="KAJ5454790.1"/>
    </source>
</evidence>
<protein>
    <recommendedName>
        <fullName evidence="7">Methyltransferase domain-containing protein</fullName>
    </recommendedName>
</protein>
<evidence type="ECO:0000256" key="3">
    <source>
        <dbReference type="ARBA" id="ARBA00022691"/>
    </source>
</evidence>
<comment type="caution">
    <text evidence="5">The sequence shown here is derived from an EMBL/GenBank/DDBJ whole genome shotgun (WGS) entry which is preliminary data.</text>
</comment>
<dbReference type="PANTHER" id="PTHR35897:SF1">
    <property type="entry name" value="METHYLTRANSFERASE AUSD"/>
    <property type="match status" value="1"/>
</dbReference>
<keyword evidence="6" id="KW-1185">Reference proteome</keyword>